<dbReference type="RefSeq" id="XP_011676507.2">
    <property type="nucleotide sequence ID" value="XM_011678205.2"/>
</dbReference>
<accession>A0A7M7HKH9</accession>
<evidence type="ECO:0000256" key="3">
    <source>
        <dbReference type="ARBA" id="ARBA00004406"/>
    </source>
</evidence>
<keyword evidence="7" id="KW-0256">Endoplasmic reticulum</keyword>
<keyword evidence="6" id="KW-0479">Metal-binding</keyword>
<evidence type="ECO:0000256" key="4">
    <source>
        <dbReference type="ARBA" id="ARBA00010617"/>
    </source>
</evidence>
<evidence type="ECO:0000256" key="11">
    <source>
        <dbReference type="ARBA" id="ARBA00023033"/>
    </source>
</evidence>
<keyword evidence="13" id="KW-1133">Transmembrane helix</keyword>
<dbReference type="OrthoDB" id="1055148at2759"/>
<dbReference type="GO" id="GO:0006805">
    <property type="term" value="P:xenobiotic metabolic process"/>
    <property type="evidence" value="ECO:0000318"/>
    <property type="project" value="GO_Central"/>
</dbReference>
<proteinExistence type="inferred from homology"/>
<evidence type="ECO:0000256" key="5">
    <source>
        <dbReference type="ARBA" id="ARBA00022617"/>
    </source>
</evidence>
<evidence type="ECO:0000256" key="2">
    <source>
        <dbReference type="ARBA" id="ARBA00004174"/>
    </source>
</evidence>
<dbReference type="KEGG" id="spu:581760"/>
<dbReference type="GO" id="GO:0020037">
    <property type="term" value="F:heme binding"/>
    <property type="evidence" value="ECO:0000318"/>
    <property type="project" value="GO_Central"/>
</dbReference>
<feature type="transmembrane region" description="Helical" evidence="13">
    <location>
        <begin position="12"/>
        <end position="34"/>
    </location>
</feature>
<dbReference type="Pfam" id="PF00067">
    <property type="entry name" value="p450"/>
    <property type="match status" value="1"/>
</dbReference>
<keyword evidence="8" id="KW-0492">Microsome</keyword>
<dbReference type="Gene3D" id="1.10.630.10">
    <property type="entry name" value="Cytochrome P450"/>
    <property type="match status" value="1"/>
</dbReference>
<dbReference type="PANTHER" id="PTHR24300">
    <property type="entry name" value="CYTOCHROME P450 508A4-RELATED"/>
    <property type="match status" value="1"/>
</dbReference>
<dbReference type="Proteomes" id="UP000007110">
    <property type="component" value="Unassembled WGS sequence"/>
</dbReference>
<dbReference type="GO" id="GO:0008202">
    <property type="term" value="P:steroid metabolic process"/>
    <property type="evidence" value="ECO:0000318"/>
    <property type="project" value="GO_Central"/>
</dbReference>
<evidence type="ECO:0000256" key="9">
    <source>
        <dbReference type="ARBA" id="ARBA00023002"/>
    </source>
</evidence>
<dbReference type="PANTHER" id="PTHR24300:SF397">
    <property type="entry name" value="CYTOCHROME P450 2U1"/>
    <property type="match status" value="1"/>
</dbReference>
<keyword evidence="9" id="KW-0560">Oxidoreductase</keyword>
<dbReference type="GO" id="GO:0006082">
    <property type="term" value="P:organic acid metabolic process"/>
    <property type="evidence" value="ECO:0000318"/>
    <property type="project" value="GO_Central"/>
</dbReference>
<keyword evidence="12 13" id="KW-0472">Membrane</keyword>
<dbReference type="InterPro" id="IPR036396">
    <property type="entry name" value="Cyt_P450_sf"/>
</dbReference>
<comment type="cofactor">
    <cofactor evidence="1">
        <name>heme</name>
        <dbReference type="ChEBI" id="CHEBI:30413"/>
    </cofactor>
</comment>
<dbReference type="AlphaFoldDB" id="A0A7M7HKH9"/>
<dbReference type="GO" id="GO:0005789">
    <property type="term" value="C:endoplasmic reticulum membrane"/>
    <property type="evidence" value="ECO:0007669"/>
    <property type="project" value="UniProtKB-SubCell"/>
</dbReference>
<dbReference type="GO" id="GO:0008395">
    <property type="term" value="F:steroid hydroxylase activity"/>
    <property type="evidence" value="ECO:0000318"/>
    <property type="project" value="GO_Central"/>
</dbReference>
<dbReference type="PRINTS" id="PR00463">
    <property type="entry name" value="EP450I"/>
</dbReference>
<sequence length="540" mass="61152">MDLDTSFITDVSLVGGALKATFGVLLLYFIYCYFNDNGSQYHHPPGPKGLPFLGSVLSMIFTRKHPHEVLDDWTNKYGDVMCIKLMNRRLYVVSDVRLGQDVMGSMHAMDREPTLLIQTLTGRKNAGVAFANGEVWKEQRRLLMSVLKKADVDGISYDDIIVSQAERMLAEFEKTNGQSFDPRDLIHKTIGNVVMKILTGVTYDYDDLEFSRVMTNTVRVFTLLGEAGILASIPALAAIPSPTKWKIIKAWEEIYGFLKEIIERRKARFDTNQKATDFMGSFVKAMSAKGTEIGPASCDEINLMVSSFDLLLAGWDTISTTLAWGLHTLASYPEAQRRVHQEIKDVIGLDRLPQFSDHHSMPVTMATIAECMRFRPTLAVHIPHVATQDCKIGGYDIPKGGQITLNMWYLAQSPNIWKEPQEFKPDRFLNEDGEFDRKIDPLSFGTGIKRVEGFVLESHWQELRYFSASRTFSSVLPSVCPRAPRRIYQPISVLPINRKLTRFTLSRSRKASSKVQRYPEKAFYWHPATVLARGGILTFI</sequence>
<dbReference type="GO" id="GO:0005506">
    <property type="term" value="F:iron ion binding"/>
    <property type="evidence" value="ECO:0007669"/>
    <property type="project" value="InterPro"/>
</dbReference>
<reference evidence="14" key="2">
    <citation type="submission" date="2021-01" db="UniProtKB">
        <authorList>
            <consortium name="EnsemblMetazoa"/>
        </authorList>
    </citation>
    <scope>IDENTIFICATION</scope>
</reference>
<dbReference type="GO" id="GO:0016712">
    <property type="term" value="F:oxidoreductase activity, acting on paired donors, with incorporation or reduction of molecular oxygen, reduced flavin or flavoprotein as one donor, and incorporation of one atom of oxygen"/>
    <property type="evidence" value="ECO:0000318"/>
    <property type="project" value="GO_Central"/>
</dbReference>
<dbReference type="InterPro" id="IPR050182">
    <property type="entry name" value="Cytochrome_P450_fam2"/>
</dbReference>
<keyword evidence="13" id="KW-0812">Transmembrane</keyword>
<dbReference type="OMA" id="WAIARDK"/>
<dbReference type="SUPFAM" id="SSF48264">
    <property type="entry name" value="Cytochrome P450"/>
    <property type="match status" value="1"/>
</dbReference>
<dbReference type="InParanoid" id="A0A7M7HKH9"/>
<comment type="subcellular location">
    <subcellularLocation>
        <location evidence="3">Endoplasmic reticulum membrane</location>
        <topology evidence="3">Peripheral membrane protein</topology>
    </subcellularLocation>
    <subcellularLocation>
        <location evidence="2">Microsome membrane</location>
        <topology evidence="2">Peripheral membrane protein</topology>
    </subcellularLocation>
</comment>
<evidence type="ECO:0000256" key="10">
    <source>
        <dbReference type="ARBA" id="ARBA00023004"/>
    </source>
</evidence>
<evidence type="ECO:0000256" key="12">
    <source>
        <dbReference type="ARBA" id="ARBA00023136"/>
    </source>
</evidence>
<dbReference type="InterPro" id="IPR002401">
    <property type="entry name" value="Cyt_P450_E_grp-I"/>
</dbReference>
<evidence type="ECO:0000256" key="1">
    <source>
        <dbReference type="ARBA" id="ARBA00001971"/>
    </source>
</evidence>
<dbReference type="InterPro" id="IPR001128">
    <property type="entry name" value="Cyt_P450"/>
</dbReference>
<evidence type="ECO:0008006" key="16">
    <source>
        <dbReference type="Google" id="ProtNLM"/>
    </source>
</evidence>
<evidence type="ECO:0000256" key="8">
    <source>
        <dbReference type="ARBA" id="ARBA00022848"/>
    </source>
</evidence>
<keyword evidence="5" id="KW-0349">Heme</keyword>
<dbReference type="GO" id="GO:0005737">
    <property type="term" value="C:cytoplasm"/>
    <property type="evidence" value="ECO:0000318"/>
    <property type="project" value="GO_Central"/>
</dbReference>
<evidence type="ECO:0000256" key="7">
    <source>
        <dbReference type="ARBA" id="ARBA00022824"/>
    </source>
</evidence>
<dbReference type="GeneID" id="581760"/>
<keyword evidence="15" id="KW-1185">Reference proteome</keyword>
<comment type="similarity">
    <text evidence="4">Belongs to the cytochrome P450 family.</text>
</comment>
<reference evidence="15" key="1">
    <citation type="submission" date="2015-02" db="EMBL/GenBank/DDBJ databases">
        <title>Genome sequencing for Strongylocentrotus purpuratus.</title>
        <authorList>
            <person name="Murali S."/>
            <person name="Liu Y."/>
            <person name="Vee V."/>
            <person name="English A."/>
            <person name="Wang M."/>
            <person name="Skinner E."/>
            <person name="Han Y."/>
            <person name="Muzny D.M."/>
            <person name="Worley K.C."/>
            <person name="Gibbs R.A."/>
        </authorList>
    </citation>
    <scope>NUCLEOTIDE SEQUENCE</scope>
</reference>
<evidence type="ECO:0000313" key="14">
    <source>
        <dbReference type="EnsemblMetazoa" id="XP_011676507"/>
    </source>
</evidence>
<protein>
    <recommendedName>
        <fullName evidence="16">Cytochrome P450</fullName>
    </recommendedName>
</protein>
<evidence type="ECO:0000256" key="6">
    <source>
        <dbReference type="ARBA" id="ARBA00022723"/>
    </source>
</evidence>
<dbReference type="FunFam" id="1.10.630.10:FF:000238">
    <property type="entry name" value="Cytochrome P450 2A6"/>
    <property type="match status" value="1"/>
</dbReference>
<organism evidence="14 15">
    <name type="scientific">Strongylocentrotus purpuratus</name>
    <name type="common">Purple sea urchin</name>
    <dbReference type="NCBI Taxonomy" id="7668"/>
    <lineage>
        <taxon>Eukaryota</taxon>
        <taxon>Metazoa</taxon>
        <taxon>Echinodermata</taxon>
        <taxon>Eleutherozoa</taxon>
        <taxon>Echinozoa</taxon>
        <taxon>Echinoidea</taxon>
        <taxon>Euechinoidea</taxon>
        <taxon>Echinacea</taxon>
        <taxon>Camarodonta</taxon>
        <taxon>Echinidea</taxon>
        <taxon>Strongylocentrotidae</taxon>
        <taxon>Strongylocentrotus</taxon>
    </lineage>
</organism>
<evidence type="ECO:0000313" key="15">
    <source>
        <dbReference type="Proteomes" id="UP000007110"/>
    </source>
</evidence>
<name>A0A7M7HKH9_STRPU</name>
<keyword evidence="10" id="KW-0408">Iron</keyword>
<dbReference type="EnsemblMetazoa" id="XM_011678205">
    <property type="protein sequence ID" value="XP_011676507"/>
    <property type="gene ID" value="LOC581760"/>
</dbReference>
<evidence type="ECO:0000256" key="13">
    <source>
        <dbReference type="SAM" id="Phobius"/>
    </source>
</evidence>
<keyword evidence="11" id="KW-0503">Monooxygenase</keyword>